<evidence type="ECO:0000256" key="1">
    <source>
        <dbReference type="ARBA" id="ARBA00022898"/>
    </source>
</evidence>
<dbReference type="AlphaFoldDB" id="A0A381YM95"/>
<dbReference type="PIRSF" id="PIRSF004848">
    <property type="entry name" value="YBL036c_PLPDEIII"/>
    <property type="match status" value="1"/>
</dbReference>
<dbReference type="NCBIfam" id="TIGR00044">
    <property type="entry name" value="YggS family pyridoxal phosphate-dependent enzyme"/>
    <property type="match status" value="1"/>
</dbReference>
<dbReference type="InterPro" id="IPR001608">
    <property type="entry name" value="Ala_racemase_N"/>
</dbReference>
<dbReference type="SUPFAM" id="SSF51419">
    <property type="entry name" value="PLP-binding barrel"/>
    <property type="match status" value="1"/>
</dbReference>
<keyword evidence="1" id="KW-0663">Pyridoxal phosphate</keyword>
<proteinExistence type="inferred from homology"/>
<evidence type="ECO:0000313" key="3">
    <source>
        <dbReference type="EMBL" id="SVA78176.1"/>
    </source>
</evidence>
<dbReference type="InterPro" id="IPR029066">
    <property type="entry name" value="PLP-binding_barrel"/>
</dbReference>
<reference evidence="3" key="1">
    <citation type="submission" date="2018-05" db="EMBL/GenBank/DDBJ databases">
        <authorList>
            <person name="Lanie J.A."/>
            <person name="Ng W.-L."/>
            <person name="Kazmierczak K.M."/>
            <person name="Andrzejewski T.M."/>
            <person name="Davidsen T.M."/>
            <person name="Wayne K.J."/>
            <person name="Tettelin H."/>
            <person name="Glass J.I."/>
            <person name="Rusch D."/>
            <person name="Podicherti R."/>
            <person name="Tsui H.-C.T."/>
            <person name="Winkler M.E."/>
        </authorList>
    </citation>
    <scope>NUCLEOTIDE SEQUENCE</scope>
</reference>
<gene>
    <name evidence="3" type="ORF">METZ01_LOCUS131030</name>
</gene>
<dbReference type="PANTHER" id="PTHR10146">
    <property type="entry name" value="PROLINE SYNTHETASE CO-TRANSCRIBED BACTERIAL HOMOLOG PROTEIN"/>
    <property type="match status" value="1"/>
</dbReference>
<name>A0A381YM95_9ZZZZ</name>
<dbReference type="Gene3D" id="3.20.20.10">
    <property type="entry name" value="Alanine racemase"/>
    <property type="match status" value="1"/>
</dbReference>
<dbReference type="CDD" id="cd06824">
    <property type="entry name" value="PLPDE_III_Yggs_like"/>
    <property type="match status" value="1"/>
</dbReference>
<feature type="non-terminal residue" evidence="3">
    <location>
        <position position="1"/>
    </location>
</feature>
<dbReference type="InterPro" id="IPR011078">
    <property type="entry name" value="PyrdxlP_homeostasis"/>
</dbReference>
<sequence length="212" mass="23825">VIRSNLKKVKDRIASVSHTQQVRLVAVSKTRTVGEIQQAIDAGQRDFGENYLQEALGKIDFLRDKSLVWHFIGPIQSNKTAKISENFDWIHSLDRVKIAQRLSEQRPKKLNPLNALLQINIDSESSKSGVLLGEVADIVPQIERLPNISLRGFMCIPRPENSAQSFSKMAELISKYPKLDNLSMGMSMDLELAIERGATIVRIGTDIFGKRE</sequence>
<feature type="domain" description="Alanine racemase N-terminal" evidence="2">
    <location>
        <begin position="2"/>
        <end position="210"/>
    </location>
</feature>
<evidence type="ECO:0000259" key="2">
    <source>
        <dbReference type="Pfam" id="PF01168"/>
    </source>
</evidence>
<dbReference type="EMBL" id="UINC01018581">
    <property type="protein sequence ID" value="SVA78176.1"/>
    <property type="molecule type" value="Genomic_DNA"/>
</dbReference>
<protein>
    <recommendedName>
        <fullName evidence="2">Alanine racemase N-terminal domain-containing protein</fullName>
    </recommendedName>
</protein>
<dbReference type="Pfam" id="PF01168">
    <property type="entry name" value="Ala_racemase_N"/>
    <property type="match status" value="1"/>
</dbReference>
<dbReference type="FunFam" id="3.20.20.10:FF:000018">
    <property type="entry name" value="Pyridoxal phosphate homeostasis protein"/>
    <property type="match status" value="1"/>
</dbReference>
<accession>A0A381YM95</accession>
<dbReference type="PROSITE" id="PS01211">
    <property type="entry name" value="UPF0001"/>
    <property type="match status" value="1"/>
</dbReference>
<dbReference type="GO" id="GO:0030170">
    <property type="term" value="F:pyridoxal phosphate binding"/>
    <property type="evidence" value="ECO:0007669"/>
    <property type="project" value="InterPro"/>
</dbReference>
<dbReference type="PANTHER" id="PTHR10146:SF14">
    <property type="entry name" value="PYRIDOXAL PHOSPHATE HOMEOSTASIS PROTEIN"/>
    <property type="match status" value="1"/>
</dbReference>
<organism evidence="3">
    <name type="scientific">marine metagenome</name>
    <dbReference type="NCBI Taxonomy" id="408172"/>
    <lineage>
        <taxon>unclassified sequences</taxon>
        <taxon>metagenomes</taxon>
        <taxon>ecological metagenomes</taxon>
    </lineage>
</organism>
<dbReference type="HAMAP" id="MF_02087">
    <property type="entry name" value="PLP_homeostasis"/>
    <property type="match status" value="1"/>
</dbReference>